<dbReference type="AlphaFoldDB" id="A0AAD8NAG4"/>
<dbReference type="Pfam" id="PF14111">
    <property type="entry name" value="DUF4283"/>
    <property type="match status" value="1"/>
</dbReference>
<organism evidence="3 4">
    <name type="scientific">Heracleum sosnowskyi</name>
    <dbReference type="NCBI Taxonomy" id="360622"/>
    <lineage>
        <taxon>Eukaryota</taxon>
        <taxon>Viridiplantae</taxon>
        <taxon>Streptophyta</taxon>
        <taxon>Embryophyta</taxon>
        <taxon>Tracheophyta</taxon>
        <taxon>Spermatophyta</taxon>
        <taxon>Magnoliopsida</taxon>
        <taxon>eudicotyledons</taxon>
        <taxon>Gunneridae</taxon>
        <taxon>Pentapetalae</taxon>
        <taxon>asterids</taxon>
        <taxon>campanulids</taxon>
        <taxon>Apiales</taxon>
        <taxon>Apiaceae</taxon>
        <taxon>Apioideae</taxon>
        <taxon>apioid superclade</taxon>
        <taxon>Tordylieae</taxon>
        <taxon>Tordyliinae</taxon>
        <taxon>Heracleum</taxon>
    </lineage>
</organism>
<comment type="caution">
    <text evidence="3">The sequence shown here is derived from an EMBL/GenBank/DDBJ whole genome shotgun (WGS) entry which is preliminary data.</text>
</comment>
<dbReference type="Proteomes" id="UP001237642">
    <property type="component" value="Unassembled WGS sequence"/>
</dbReference>
<dbReference type="InterPro" id="IPR040256">
    <property type="entry name" value="At4g02000-like"/>
</dbReference>
<feature type="domain" description="DUF4283" evidence="2">
    <location>
        <begin position="299"/>
        <end position="375"/>
    </location>
</feature>
<gene>
    <name evidence="3" type="ORF">POM88_001126</name>
</gene>
<accession>A0AAD8NAG4</accession>
<feature type="region of interest" description="Disordered" evidence="1">
    <location>
        <begin position="171"/>
        <end position="196"/>
    </location>
</feature>
<feature type="region of interest" description="Disordered" evidence="1">
    <location>
        <begin position="1"/>
        <end position="27"/>
    </location>
</feature>
<reference evidence="3" key="2">
    <citation type="submission" date="2023-05" db="EMBL/GenBank/DDBJ databases">
        <authorList>
            <person name="Schelkunov M.I."/>
        </authorList>
    </citation>
    <scope>NUCLEOTIDE SEQUENCE</scope>
    <source>
        <strain evidence="3">Hsosn_3</strain>
        <tissue evidence="3">Leaf</tissue>
    </source>
</reference>
<name>A0AAD8NAG4_9APIA</name>
<evidence type="ECO:0000313" key="3">
    <source>
        <dbReference type="EMBL" id="KAK1401521.1"/>
    </source>
</evidence>
<dbReference type="PANTHER" id="PTHR31286:SF165">
    <property type="entry name" value="DUF4283 DOMAIN-CONTAINING PROTEIN"/>
    <property type="match status" value="1"/>
</dbReference>
<evidence type="ECO:0000313" key="4">
    <source>
        <dbReference type="Proteomes" id="UP001237642"/>
    </source>
</evidence>
<feature type="region of interest" description="Disordered" evidence="1">
    <location>
        <begin position="237"/>
        <end position="263"/>
    </location>
</feature>
<protein>
    <recommendedName>
        <fullName evidence="2">DUF4283 domain-containing protein</fullName>
    </recommendedName>
</protein>
<evidence type="ECO:0000259" key="2">
    <source>
        <dbReference type="Pfam" id="PF14111"/>
    </source>
</evidence>
<sequence>MVSQGSNCDSDFVPDFMQDIGANSDDDLRAQREISDFPLLMTTSGKEGVRPSSLGNIPVVVTDNESSEDENDAPFSDKEIEDLERNTVNPAVKAAFAINKDERNELFALRLKLQELDQFLKKKGLSMARVEEEVELLKVDFNRGAGVHDSSCFVLGRDDFGLPILKKPSITVPEISPEKGSKQGDGSSSGIKNDKGKAVANEVFDNSLQNEVKEDTKGYGKLEETCLKSILKKPKSATSINEDNGSIEKEDGHSQGKSWAKVVRGPPPVSNSLKLEYLPLPKGVSVVCPPDDVLQKGLDKFKNCAVGMFSKNHPPFKIVHDHALNSWSKFGLLDVFQKDSNVFIFKFNSEIDLHNFIARGTLYIGKSPMLLSAWGTNPCISPITSMPLWIKISKIPDCYWTSTGLSSIASVVGNPLGADELTSKLDVLPFAKVCVQYEIGAALPSKIPVMAINPCTGVKEEVDVLISYPIKPLVCTSCKSLGHSIAACPVTKRVWVEKKKQPPVET</sequence>
<dbReference type="InterPro" id="IPR025558">
    <property type="entry name" value="DUF4283"/>
</dbReference>
<evidence type="ECO:0000256" key="1">
    <source>
        <dbReference type="SAM" id="MobiDB-lite"/>
    </source>
</evidence>
<reference evidence="3" key="1">
    <citation type="submission" date="2023-02" db="EMBL/GenBank/DDBJ databases">
        <title>Genome of toxic invasive species Heracleum sosnowskyi carries increased number of genes despite the absence of recent whole-genome duplications.</title>
        <authorList>
            <person name="Schelkunov M."/>
            <person name="Shtratnikova V."/>
            <person name="Makarenko M."/>
            <person name="Klepikova A."/>
            <person name="Omelchenko D."/>
            <person name="Novikova G."/>
            <person name="Obukhova E."/>
            <person name="Bogdanov V."/>
            <person name="Penin A."/>
            <person name="Logacheva M."/>
        </authorList>
    </citation>
    <scope>NUCLEOTIDE SEQUENCE</scope>
    <source>
        <strain evidence="3">Hsosn_3</strain>
        <tissue evidence="3">Leaf</tissue>
    </source>
</reference>
<proteinExistence type="predicted"/>
<dbReference type="PANTHER" id="PTHR31286">
    <property type="entry name" value="GLYCINE-RICH CELL WALL STRUCTURAL PROTEIN 1.8-LIKE"/>
    <property type="match status" value="1"/>
</dbReference>
<keyword evidence="4" id="KW-1185">Reference proteome</keyword>
<dbReference type="EMBL" id="JAUIZM010000001">
    <property type="protein sequence ID" value="KAK1401521.1"/>
    <property type="molecule type" value="Genomic_DNA"/>
</dbReference>